<organism evidence="17 18">
    <name type="scientific">Psylliodes chrysocephalus</name>
    <dbReference type="NCBI Taxonomy" id="3402493"/>
    <lineage>
        <taxon>Eukaryota</taxon>
        <taxon>Metazoa</taxon>
        <taxon>Ecdysozoa</taxon>
        <taxon>Arthropoda</taxon>
        <taxon>Hexapoda</taxon>
        <taxon>Insecta</taxon>
        <taxon>Pterygota</taxon>
        <taxon>Neoptera</taxon>
        <taxon>Endopterygota</taxon>
        <taxon>Coleoptera</taxon>
        <taxon>Polyphaga</taxon>
        <taxon>Cucujiformia</taxon>
        <taxon>Chrysomeloidea</taxon>
        <taxon>Chrysomelidae</taxon>
        <taxon>Galerucinae</taxon>
        <taxon>Alticini</taxon>
        <taxon>Psylliodes</taxon>
    </lineage>
</organism>
<name>A0A9P0CEZ1_9CUCU</name>
<evidence type="ECO:0000313" key="18">
    <source>
        <dbReference type="Proteomes" id="UP001153636"/>
    </source>
</evidence>
<evidence type="ECO:0000256" key="11">
    <source>
        <dbReference type="ARBA" id="ARBA00022833"/>
    </source>
</evidence>
<evidence type="ECO:0000256" key="13">
    <source>
        <dbReference type="ARBA" id="ARBA00047957"/>
    </source>
</evidence>
<comment type="similarity">
    <text evidence="3 15">Belongs to the TRM44 family.</text>
</comment>
<comment type="function">
    <text evidence="1">Probable adenosyl-L-methionine (AdoMet)-dependent tRNA (uracil-O(2)-)-methyltransferase.</text>
</comment>
<dbReference type="PANTHER" id="PTHR21210:SF0">
    <property type="entry name" value="TRNA (URACIL-O(2)-)-METHYLTRANSFERASE-RELATED"/>
    <property type="match status" value="1"/>
</dbReference>
<evidence type="ECO:0000313" key="17">
    <source>
        <dbReference type="EMBL" id="CAH1100934.1"/>
    </source>
</evidence>
<evidence type="ECO:0000259" key="16">
    <source>
        <dbReference type="PROSITE" id="PS50950"/>
    </source>
</evidence>
<evidence type="ECO:0000256" key="15">
    <source>
        <dbReference type="RuleBase" id="RU368004"/>
    </source>
</evidence>
<keyword evidence="5 15" id="KW-0489">Methyltransferase</keyword>
<keyword evidence="4 15" id="KW-0963">Cytoplasm</keyword>
<keyword evidence="6 15" id="KW-0808">Transferase</keyword>
<dbReference type="SUPFAM" id="SSF57716">
    <property type="entry name" value="Glucocorticoid receptor-like (DNA-binding domain)"/>
    <property type="match status" value="1"/>
</dbReference>
<evidence type="ECO:0000256" key="6">
    <source>
        <dbReference type="ARBA" id="ARBA00022679"/>
    </source>
</evidence>
<proteinExistence type="inferred from homology"/>
<evidence type="ECO:0000256" key="5">
    <source>
        <dbReference type="ARBA" id="ARBA00022603"/>
    </source>
</evidence>
<dbReference type="EC" id="2.1.1.211" evidence="15"/>
<dbReference type="SUPFAM" id="SSF53335">
    <property type="entry name" value="S-adenosyl-L-methionine-dependent methyltransferases"/>
    <property type="match status" value="1"/>
</dbReference>
<dbReference type="Proteomes" id="UP001153636">
    <property type="component" value="Chromosome 10"/>
</dbReference>
<dbReference type="Pfam" id="PF07757">
    <property type="entry name" value="AdoMet_MTase"/>
    <property type="match status" value="1"/>
</dbReference>
<evidence type="ECO:0000256" key="12">
    <source>
        <dbReference type="ARBA" id="ARBA00023125"/>
    </source>
</evidence>
<dbReference type="Pfam" id="PF05485">
    <property type="entry name" value="THAP"/>
    <property type="match status" value="1"/>
</dbReference>
<keyword evidence="8 15" id="KW-0819">tRNA processing</keyword>
<comment type="subcellular location">
    <subcellularLocation>
        <location evidence="2 15">Cytoplasm</location>
    </subcellularLocation>
</comment>
<dbReference type="SMART" id="SM00980">
    <property type="entry name" value="THAP"/>
    <property type="match status" value="1"/>
</dbReference>
<keyword evidence="11" id="KW-0862">Zinc</keyword>
<comment type="function">
    <text evidence="15">Adenosyl-L-methionine (AdoMet)-dependent tRNA (uracil-O(2)-)-methyltransferase.</text>
</comment>
<dbReference type="Gene3D" id="6.20.210.20">
    <property type="entry name" value="THAP domain"/>
    <property type="match status" value="1"/>
</dbReference>
<evidence type="ECO:0000256" key="9">
    <source>
        <dbReference type="ARBA" id="ARBA00022723"/>
    </source>
</evidence>
<protein>
    <recommendedName>
        <fullName evidence="15">tRNA (uracil-O(2)-)-methyltransferase</fullName>
        <ecNumber evidence="15">2.1.1.211</ecNumber>
    </recommendedName>
</protein>
<keyword evidence="7 15" id="KW-0949">S-adenosyl-L-methionine</keyword>
<sequence length="637" mass="73948">MVNYCGVYNCKNNKRDKPKLSFFALPKDPIRQIVWLKLMGKEEWVLQDSKIIAGRRICSEHFSKDNISGTRLKKYTEPDIFNDGEGFKVFRKTTEVTMFPVPLVTSNEEFFTFTAPLFWDIVQLYHNRPFLANKLVTAVTKVIFYKIYCKGLFTHISELFTSSAMLYERRKLKELSKESITVDLLKSLLEAYDKNVTLTISNEEEFNSDFTNTFVSIQLLISKKNTNHKNFEDADSTQAEWLANALFPKLLKWSQYKPDKKNINTLSLVPIDEYSIIYNGLKKTYVKGLIKDWLEITNTDPQKYIFEDLAIASYLICLWKKIPKQEINFVDCGCGNGLLVYILNQEGFQGYGIDIRKRAVWNIYPAETRLEVGTVTPDSTFHNSTWLIGNHSDELTPWIPVMAAKSSPKTNFFVLPCCPYDFNGEKYIRKDSSVSTYSDYLNYIKFICNKCHFKTELDKLRIPSTKKVCIVGIRTSSKEELQFALKDIQYFIASKMGTEFKARSTVEAVRNCTQLNRKITDKLVSMCVNFLLEKEQFIKKLDGQVWNKGSVVQISEIIKKIPRDDLKQLSNQCGGLQTLFRNFRYIFEVKKGCVSIRQPNTCEVTEGKYRNKPCWFLKNHPDGCFNKIEDCSYFHDE</sequence>
<evidence type="ECO:0000256" key="3">
    <source>
        <dbReference type="ARBA" id="ARBA00009056"/>
    </source>
</evidence>
<keyword evidence="10 14" id="KW-0863">Zinc-finger</keyword>
<dbReference type="InterPro" id="IPR011671">
    <property type="entry name" value="tRNA_uracil_MeTrfase"/>
</dbReference>
<evidence type="ECO:0000256" key="4">
    <source>
        <dbReference type="ARBA" id="ARBA00022490"/>
    </source>
</evidence>
<keyword evidence="12 14" id="KW-0238">DNA-binding</keyword>
<evidence type="ECO:0000256" key="7">
    <source>
        <dbReference type="ARBA" id="ARBA00022691"/>
    </source>
</evidence>
<dbReference type="GO" id="GO:0003677">
    <property type="term" value="F:DNA binding"/>
    <property type="evidence" value="ECO:0007669"/>
    <property type="project" value="UniProtKB-UniRule"/>
</dbReference>
<dbReference type="InterPro" id="IPR029063">
    <property type="entry name" value="SAM-dependent_MTases_sf"/>
</dbReference>
<dbReference type="InterPro" id="IPR038441">
    <property type="entry name" value="THAP_Znf_sf"/>
</dbReference>
<dbReference type="EMBL" id="OV651822">
    <property type="protein sequence ID" value="CAH1100934.1"/>
    <property type="molecule type" value="Genomic_DNA"/>
</dbReference>
<evidence type="ECO:0000256" key="1">
    <source>
        <dbReference type="ARBA" id="ARBA00002778"/>
    </source>
</evidence>
<dbReference type="PANTHER" id="PTHR21210">
    <property type="entry name" value="TRNA (URACIL-O(2)-)-METHYLTRANSFERASE-RELATED"/>
    <property type="match status" value="1"/>
</dbReference>
<accession>A0A9P0CEZ1</accession>
<evidence type="ECO:0000256" key="8">
    <source>
        <dbReference type="ARBA" id="ARBA00022694"/>
    </source>
</evidence>
<dbReference type="GO" id="GO:0141101">
    <property type="term" value="F:tRNA(Ser) (uridine(44)-2'-O-)-methyltransferase activity"/>
    <property type="evidence" value="ECO:0007669"/>
    <property type="project" value="UniProtKB-EC"/>
</dbReference>
<dbReference type="AlphaFoldDB" id="A0A9P0CEZ1"/>
<dbReference type="GO" id="GO:0005737">
    <property type="term" value="C:cytoplasm"/>
    <property type="evidence" value="ECO:0007669"/>
    <property type="project" value="UniProtKB-SubCell"/>
</dbReference>
<evidence type="ECO:0000256" key="2">
    <source>
        <dbReference type="ARBA" id="ARBA00004496"/>
    </source>
</evidence>
<evidence type="ECO:0000256" key="10">
    <source>
        <dbReference type="ARBA" id="ARBA00022771"/>
    </source>
</evidence>
<keyword evidence="18" id="KW-1185">Reference proteome</keyword>
<keyword evidence="9" id="KW-0479">Metal-binding</keyword>
<dbReference type="InterPro" id="IPR006612">
    <property type="entry name" value="THAP_Znf"/>
</dbReference>
<dbReference type="PROSITE" id="PS50950">
    <property type="entry name" value="ZF_THAP"/>
    <property type="match status" value="1"/>
</dbReference>
<gene>
    <name evidence="17" type="ORF">PSYICH_LOCUS1833</name>
</gene>
<dbReference type="GO" id="GO:0030488">
    <property type="term" value="P:tRNA methylation"/>
    <property type="evidence" value="ECO:0007669"/>
    <property type="project" value="UniProtKB-UniRule"/>
</dbReference>
<dbReference type="OrthoDB" id="10047021at2759"/>
<dbReference type="GO" id="GO:0008270">
    <property type="term" value="F:zinc ion binding"/>
    <property type="evidence" value="ECO:0007669"/>
    <property type="project" value="UniProtKB-KW"/>
</dbReference>
<reference evidence="17" key="1">
    <citation type="submission" date="2022-01" db="EMBL/GenBank/DDBJ databases">
        <authorList>
            <person name="King R."/>
        </authorList>
    </citation>
    <scope>NUCLEOTIDE SEQUENCE</scope>
</reference>
<comment type="catalytic activity">
    <reaction evidence="13 15">
        <text>uridine(44) in tRNA(Ser) + S-adenosyl-L-methionine = 2'-O-methyluridine(44) in tRNA(Ser) + S-adenosyl-L-homocysteine + H(+)</text>
        <dbReference type="Rhea" id="RHEA:43100"/>
        <dbReference type="Rhea" id="RHEA-COMP:10339"/>
        <dbReference type="Rhea" id="RHEA-COMP:10340"/>
        <dbReference type="ChEBI" id="CHEBI:15378"/>
        <dbReference type="ChEBI" id="CHEBI:57856"/>
        <dbReference type="ChEBI" id="CHEBI:59789"/>
        <dbReference type="ChEBI" id="CHEBI:65315"/>
        <dbReference type="ChEBI" id="CHEBI:74478"/>
        <dbReference type="EC" id="2.1.1.211"/>
    </reaction>
</comment>
<evidence type="ECO:0000256" key="14">
    <source>
        <dbReference type="PROSITE-ProRule" id="PRU00309"/>
    </source>
</evidence>
<feature type="domain" description="THAP-type" evidence="16">
    <location>
        <begin position="1"/>
        <end position="81"/>
    </location>
</feature>